<proteinExistence type="inferred from homology"/>
<dbReference type="Proteomes" id="UP001589645">
    <property type="component" value="Unassembled WGS sequence"/>
</dbReference>
<dbReference type="Gene3D" id="3.30.70.860">
    <property type="match status" value="1"/>
</dbReference>
<dbReference type="PANTHER" id="PTHR30476:SF0">
    <property type="entry name" value="UPF0234 PROTEIN YAJQ"/>
    <property type="match status" value="1"/>
</dbReference>
<comment type="function">
    <text evidence="3">Nucleotide-binding protein.</text>
</comment>
<dbReference type="Gene3D" id="3.30.70.990">
    <property type="entry name" value="YajQ-like, domain 2"/>
    <property type="match status" value="1"/>
</dbReference>
<accession>A0ABV5HIZ2</accession>
<evidence type="ECO:0000256" key="3">
    <source>
        <dbReference type="HAMAP-Rule" id="MF_00632"/>
    </source>
</evidence>
<dbReference type="SUPFAM" id="SSF89963">
    <property type="entry name" value="YajQ-like"/>
    <property type="match status" value="2"/>
</dbReference>
<name>A0ABV5HIZ2_9VIBR</name>
<comment type="similarity">
    <text evidence="2 3">Belongs to the YajQ family.</text>
</comment>
<dbReference type="HAMAP" id="MF_00632">
    <property type="entry name" value="UPF0234"/>
    <property type="match status" value="1"/>
</dbReference>
<evidence type="ECO:0000256" key="2">
    <source>
        <dbReference type="ARBA" id="ARBA00093450"/>
    </source>
</evidence>
<sequence length="161" mass="18313">MPSFDIVSEIDAVELRNAVENSARELTTRFDFRNVEAAIEMQKDESVKLSAEGEFQLKQLRDILRGHMAKRNVDADAMESRDPEASGKNWHQIIQFKQGIETTMAKKIVKHLKDAKLKVQASIQGDKVRVTGKKRDDLQAAIASIRQAELGQPFQFNNFRD</sequence>
<organism evidence="4 5">
    <name type="scientific">Vibrio olivae</name>
    <dbReference type="NCBI Taxonomy" id="1243002"/>
    <lineage>
        <taxon>Bacteria</taxon>
        <taxon>Pseudomonadati</taxon>
        <taxon>Pseudomonadota</taxon>
        <taxon>Gammaproteobacteria</taxon>
        <taxon>Vibrionales</taxon>
        <taxon>Vibrionaceae</taxon>
        <taxon>Vibrio</taxon>
    </lineage>
</organism>
<dbReference type="CDD" id="cd11740">
    <property type="entry name" value="YajQ_like"/>
    <property type="match status" value="1"/>
</dbReference>
<evidence type="ECO:0000313" key="4">
    <source>
        <dbReference type="EMBL" id="MFB9134197.1"/>
    </source>
</evidence>
<reference evidence="4 5" key="1">
    <citation type="submission" date="2024-09" db="EMBL/GenBank/DDBJ databases">
        <authorList>
            <person name="Sun Q."/>
            <person name="Mori K."/>
        </authorList>
    </citation>
    <scope>NUCLEOTIDE SEQUENCE [LARGE SCALE GENOMIC DNA]</scope>
    <source>
        <strain evidence="4 5">CECT 8064</strain>
    </source>
</reference>
<comment type="caution">
    <text evidence="4">The sequence shown here is derived from an EMBL/GenBank/DDBJ whole genome shotgun (WGS) entry which is preliminary data.</text>
</comment>
<dbReference type="InterPro" id="IPR007551">
    <property type="entry name" value="YajQ/Smlt4090-like"/>
</dbReference>
<protein>
    <recommendedName>
        <fullName evidence="3">Nucleotide-binding protein ACFFUV_04340</fullName>
    </recommendedName>
</protein>
<keyword evidence="1 3" id="KW-0547">Nucleotide-binding</keyword>
<dbReference type="EMBL" id="JBHMEP010000001">
    <property type="protein sequence ID" value="MFB9134197.1"/>
    <property type="molecule type" value="Genomic_DNA"/>
</dbReference>
<evidence type="ECO:0000256" key="1">
    <source>
        <dbReference type="ARBA" id="ARBA00022741"/>
    </source>
</evidence>
<keyword evidence="5" id="KW-1185">Reference proteome</keyword>
<evidence type="ECO:0000313" key="5">
    <source>
        <dbReference type="Proteomes" id="UP001589645"/>
    </source>
</evidence>
<dbReference type="InterPro" id="IPR036183">
    <property type="entry name" value="YajQ-like_sf"/>
</dbReference>
<dbReference type="InterPro" id="IPR035571">
    <property type="entry name" value="UPF0234-like_C"/>
</dbReference>
<dbReference type="RefSeq" id="WP_390189983.1">
    <property type="nucleotide sequence ID" value="NZ_JBHMEP010000001.1"/>
</dbReference>
<dbReference type="InterPro" id="IPR035570">
    <property type="entry name" value="UPF0234_N"/>
</dbReference>
<gene>
    <name evidence="4" type="ORF">ACFFUV_04340</name>
</gene>
<dbReference type="NCBIfam" id="NF003819">
    <property type="entry name" value="PRK05412.1"/>
    <property type="match status" value="1"/>
</dbReference>
<dbReference type="PANTHER" id="PTHR30476">
    <property type="entry name" value="UPF0234 PROTEIN YAJQ"/>
    <property type="match status" value="1"/>
</dbReference>
<dbReference type="Pfam" id="PF04461">
    <property type="entry name" value="YajQ"/>
    <property type="match status" value="1"/>
</dbReference>